<dbReference type="SFLD" id="SFLDS00003">
    <property type="entry name" value="Haloacid_Dehalogenase"/>
    <property type="match status" value="1"/>
</dbReference>
<evidence type="ECO:0000313" key="3">
    <source>
        <dbReference type="Proteomes" id="UP000217446"/>
    </source>
</evidence>
<dbReference type="SUPFAM" id="SSF56784">
    <property type="entry name" value="HAD-like"/>
    <property type="match status" value="1"/>
</dbReference>
<dbReference type="GO" id="GO:0016787">
    <property type="term" value="F:hydrolase activity"/>
    <property type="evidence" value="ECO:0007669"/>
    <property type="project" value="InterPro"/>
</dbReference>
<dbReference type="RefSeq" id="WP_067379517.1">
    <property type="nucleotide sequence ID" value="NZ_BDQI01000018.1"/>
</dbReference>
<dbReference type="SFLD" id="SFLDG01129">
    <property type="entry name" value="C1.5:_HAD__Beta-PGM__Phosphata"/>
    <property type="match status" value="1"/>
</dbReference>
<evidence type="ECO:0000256" key="1">
    <source>
        <dbReference type="SAM" id="MobiDB-lite"/>
    </source>
</evidence>
<proteinExistence type="predicted"/>
<dbReference type="InterPro" id="IPR044999">
    <property type="entry name" value="CbbY-like"/>
</dbReference>
<protein>
    <submittedName>
        <fullName evidence="2">Phosphatase</fullName>
    </submittedName>
</protein>
<keyword evidence="3" id="KW-1185">Reference proteome</keyword>
<dbReference type="PRINTS" id="PR00413">
    <property type="entry name" value="HADHALOGNASE"/>
</dbReference>
<dbReference type="InterPro" id="IPR023214">
    <property type="entry name" value="HAD_sf"/>
</dbReference>
<name>A0A250VMS0_STROL</name>
<reference evidence="3" key="1">
    <citation type="submission" date="2017-05" db="EMBL/GenBank/DDBJ databases">
        <title>Streptomyces olivochromogenes NBRC 3561 whole genome shotgun sequence.</title>
        <authorList>
            <person name="Dohra H."/>
            <person name="Kodani S."/>
        </authorList>
    </citation>
    <scope>NUCLEOTIDE SEQUENCE [LARGE SCALE GENOMIC DNA]</scope>
    <source>
        <strain evidence="3">NBRC 3561</strain>
    </source>
</reference>
<dbReference type="STRING" id="1963.AQJ27_38555"/>
<sequence length="287" mass="29951">MPALIFDCDGVLADTERDGHLPAFNATFEEFGLPVRWSDQEYAEKVKVGGGKERMRTLLTPDFVAAAGLPTDQAALDEQVAAWHRRKTEIYTGIIRSGGIPPRPGVRRVAAQAHEGGWTLAVASTSAEASVRAVLELAMGPELAAHFGVFAGDVVQRKKPAPDIYDFAVHRLGLDPARVVVIEDSRNGMLSALGAGLTCAVTTSAYTQEEDFTGASLVVTSLGDPPPEETVTRVLSDPLGARPGEWVELADLAALLTAGGDTGSTASGPPAAGPPGSAPPGPDPRSH</sequence>
<dbReference type="InterPro" id="IPR006439">
    <property type="entry name" value="HAD-SF_hydro_IA"/>
</dbReference>
<feature type="region of interest" description="Disordered" evidence="1">
    <location>
        <begin position="258"/>
        <end position="287"/>
    </location>
</feature>
<organism evidence="2 3">
    <name type="scientific">Streptomyces olivochromogenes</name>
    <dbReference type="NCBI Taxonomy" id="1963"/>
    <lineage>
        <taxon>Bacteria</taxon>
        <taxon>Bacillati</taxon>
        <taxon>Actinomycetota</taxon>
        <taxon>Actinomycetes</taxon>
        <taxon>Kitasatosporales</taxon>
        <taxon>Streptomycetaceae</taxon>
        <taxon>Streptomyces</taxon>
    </lineage>
</organism>
<dbReference type="Gene3D" id="3.40.50.1000">
    <property type="entry name" value="HAD superfamily/HAD-like"/>
    <property type="match status" value="1"/>
</dbReference>
<dbReference type="PANTHER" id="PTHR42896">
    <property type="entry name" value="XYLULOSE-1,5-BISPHOSPHATE (XUBP) PHOSPHATASE"/>
    <property type="match status" value="1"/>
</dbReference>
<dbReference type="Pfam" id="PF00702">
    <property type="entry name" value="Hydrolase"/>
    <property type="match status" value="1"/>
</dbReference>
<dbReference type="PANTHER" id="PTHR42896:SF2">
    <property type="entry name" value="CBBY-LIKE PROTEIN"/>
    <property type="match status" value="1"/>
</dbReference>
<feature type="compositionally biased region" description="Low complexity" evidence="1">
    <location>
        <begin position="258"/>
        <end position="270"/>
    </location>
</feature>
<dbReference type="NCBIfam" id="TIGR01509">
    <property type="entry name" value="HAD-SF-IA-v3"/>
    <property type="match status" value="1"/>
</dbReference>
<dbReference type="InterPro" id="IPR036412">
    <property type="entry name" value="HAD-like_sf"/>
</dbReference>
<dbReference type="InterPro" id="IPR023198">
    <property type="entry name" value="PGP-like_dom2"/>
</dbReference>
<gene>
    <name evidence="2" type="ORF">SO3561_06945</name>
</gene>
<dbReference type="Proteomes" id="UP000217446">
    <property type="component" value="Unassembled WGS sequence"/>
</dbReference>
<accession>A0A250VMS0</accession>
<dbReference type="AlphaFoldDB" id="A0A250VMS0"/>
<dbReference type="EMBL" id="BDQI01000018">
    <property type="protein sequence ID" value="GAX55389.1"/>
    <property type="molecule type" value="Genomic_DNA"/>
</dbReference>
<evidence type="ECO:0000313" key="2">
    <source>
        <dbReference type="EMBL" id="GAX55389.1"/>
    </source>
</evidence>
<comment type="caution">
    <text evidence="2">The sequence shown here is derived from an EMBL/GenBank/DDBJ whole genome shotgun (WGS) entry which is preliminary data.</text>
</comment>
<dbReference type="Gene3D" id="1.10.150.240">
    <property type="entry name" value="Putative phosphatase, domain 2"/>
    <property type="match status" value="1"/>
</dbReference>
<feature type="compositionally biased region" description="Pro residues" evidence="1">
    <location>
        <begin position="271"/>
        <end position="287"/>
    </location>
</feature>